<comment type="caution">
    <text evidence="1">The sequence shown here is derived from an EMBL/GenBank/DDBJ whole genome shotgun (WGS) entry which is preliminary data.</text>
</comment>
<evidence type="ECO:0000313" key="2">
    <source>
        <dbReference type="Proteomes" id="UP000610746"/>
    </source>
</evidence>
<sequence>MAGYFKFWEFKTLVALAYGFLEVGFRDVNERVSKKAFD</sequence>
<proteinExistence type="predicted"/>
<organism evidence="1 2">
    <name type="scientific">Frigoriflavimonas asaccharolytica</name>
    <dbReference type="NCBI Taxonomy" id="2735899"/>
    <lineage>
        <taxon>Bacteria</taxon>
        <taxon>Pseudomonadati</taxon>
        <taxon>Bacteroidota</taxon>
        <taxon>Flavobacteriia</taxon>
        <taxon>Flavobacteriales</taxon>
        <taxon>Weeksellaceae</taxon>
        <taxon>Frigoriflavimonas</taxon>
    </lineage>
</organism>
<dbReference type="AlphaFoldDB" id="A0A8J8GA25"/>
<gene>
    <name evidence="1" type="ORF">HNQ03_003254</name>
</gene>
<keyword evidence="2" id="KW-1185">Reference proteome</keyword>
<dbReference type="Proteomes" id="UP000610746">
    <property type="component" value="Unassembled WGS sequence"/>
</dbReference>
<accession>A0A8J8GA25</accession>
<name>A0A8J8GA25_9FLAO</name>
<reference evidence="1" key="1">
    <citation type="submission" date="2020-05" db="EMBL/GenBank/DDBJ databases">
        <title>Genomic Encyclopedia of Type Strains, Phase IV (KMG-V): Genome sequencing to study the core and pangenomes of soil and plant-associated prokaryotes.</title>
        <authorList>
            <person name="Whitman W."/>
        </authorList>
    </citation>
    <scope>NUCLEOTIDE SEQUENCE</scope>
    <source>
        <strain evidence="1">16F</strain>
    </source>
</reference>
<evidence type="ECO:0000313" key="1">
    <source>
        <dbReference type="EMBL" id="NRS94149.1"/>
    </source>
</evidence>
<dbReference type="EMBL" id="JABSNO010000052">
    <property type="protein sequence ID" value="NRS94149.1"/>
    <property type="molecule type" value="Genomic_DNA"/>
</dbReference>
<protein>
    <submittedName>
        <fullName evidence="1">Uncharacterized protein</fullName>
    </submittedName>
</protein>